<feature type="non-terminal residue" evidence="1">
    <location>
        <position position="205"/>
    </location>
</feature>
<proteinExistence type="predicted"/>
<dbReference type="AlphaFoldDB" id="A0AAD7PE93"/>
<dbReference type="Proteomes" id="UP001163823">
    <property type="component" value="Chromosome 10"/>
</dbReference>
<evidence type="ECO:0000313" key="2">
    <source>
        <dbReference type="Proteomes" id="UP001163823"/>
    </source>
</evidence>
<sequence>PKPEAPNKKEKDNTQTLPKLLEKSFYRNKPIPQPSHLATILAMKSSYRIFPSDPTSTSLIHSSNSEGSSFSPMLVRMCRSSVTDTYPVESLSRTLKASQSWRSNGSGFICLAIRSRKRGKSKGALRSSSAMMDLSWAWVGLPPRERIRIPSSEGAILPSPSESNRVKASFIEETWSSLRSLPIVDLFTGFWVGMFSLSQTGSLPV</sequence>
<dbReference type="EMBL" id="JARAOO010000010">
    <property type="protein sequence ID" value="KAJ7952451.1"/>
    <property type="molecule type" value="Genomic_DNA"/>
</dbReference>
<keyword evidence="2" id="KW-1185">Reference proteome</keyword>
<evidence type="ECO:0000313" key="1">
    <source>
        <dbReference type="EMBL" id="KAJ7952451.1"/>
    </source>
</evidence>
<feature type="non-terminal residue" evidence="1">
    <location>
        <position position="1"/>
    </location>
</feature>
<accession>A0AAD7PE93</accession>
<protein>
    <submittedName>
        <fullName evidence="1">Uncharacterized protein</fullName>
    </submittedName>
</protein>
<reference evidence="1" key="1">
    <citation type="journal article" date="2023" name="Science">
        <title>Elucidation of the pathway for biosynthesis of saponin adjuvants from the soapbark tree.</title>
        <authorList>
            <person name="Reed J."/>
            <person name="Orme A."/>
            <person name="El-Demerdash A."/>
            <person name="Owen C."/>
            <person name="Martin L.B.B."/>
            <person name="Misra R.C."/>
            <person name="Kikuchi S."/>
            <person name="Rejzek M."/>
            <person name="Martin A.C."/>
            <person name="Harkess A."/>
            <person name="Leebens-Mack J."/>
            <person name="Louveau T."/>
            <person name="Stephenson M.J."/>
            <person name="Osbourn A."/>
        </authorList>
    </citation>
    <scope>NUCLEOTIDE SEQUENCE</scope>
    <source>
        <strain evidence="1">S10</strain>
    </source>
</reference>
<organism evidence="1 2">
    <name type="scientific">Quillaja saponaria</name>
    <name type="common">Soap bark tree</name>
    <dbReference type="NCBI Taxonomy" id="32244"/>
    <lineage>
        <taxon>Eukaryota</taxon>
        <taxon>Viridiplantae</taxon>
        <taxon>Streptophyta</taxon>
        <taxon>Embryophyta</taxon>
        <taxon>Tracheophyta</taxon>
        <taxon>Spermatophyta</taxon>
        <taxon>Magnoliopsida</taxon>
        <taxon>eudicotyledons</taxon>
        <taxon>Gunneridae</taxon>
        <taxon>Pentapetalae</taxon>
        <taxon>rosids</taxon>
        <taxon>fabids</taxon>
        <taxon>Fabales</taxon>
        <taxon>Quillajaceae</taxon>
        <taxon>Quillaja</taxon>
    </lineage>
</organism>
<gene>
    <name evidence="1" type="ORF">O6P43_024294</name>
</gene>
<name>A0AAD7PE93_QUISA</name>
<comment type="caution">
    <text evidence="1">The sequence shown here is derived from an EMBL/GenBank/DDBJ whole genome shotgun (WGS) entry which is preliminary data.</text>
</comment>